<reference evidence="4" key="1">
    <citation type="journal article" date="2013" name="J. Plant Res.">
        <title>Effect of fungi and light on seed germination of three Opuntia species from semiarid lands of central Mexico.</title>
        <authorList>
            <person name="Delgado-Sanchez P."/>
            <person name="Jimenez-Bremont J.F."/>
            <person name="Guerrero-Gonzalez Mde L."/>
            <person name="Flores J."/>
        </authorList>
    </citation>
    <scope>NUCLEOTIDE SEQUENCE</scope>
    <source>
        <tissue evidence="4">Cladode</tissue>
    </source>
</reference>
<evidence type="ECO:0000256" key="1">
    <source>
        <dbReference type="ARBA" id="ARBA00000900"/>
    </source>
</evidence>
<evidence type="ECO:0000313" key="4">
    <source>
        <dbReference type="EMBL" id="MBA4654067.1"/>
    </source>
</evidence>
<evidence type="ECO:0000256" key="2">
    <source>
        <dbReference type="ARBA" id="ARBA00012483"/>
    </source>
</evidence>
<evidence type="ECO:0000256" key="3">
    <source>
        <dbReference type="ARBA" id="ARBA00022786"/>
    </source>
</evidence>
<dbReference type="PANTHER" id="PTHR45647:SF100">
    <property type="entry name" value="U-BOX DOMAIN-CONTAINING PROTEIN 33"/>
    <property type="match status" value="1"/>
</dbReference>
<dbReference type="InterPro" id="IPR051348">
    <property type="entry name" value="U-box_ubiquitin_ligases"/>
</dbReference>
<proteinExistence type="predicted"/>
<sequence length="205" mass="23600">MKDTKIDAQIFVAVGKAVKESKSTLIWALQKQKSKGKKICLIHVHQLAQFIPMTMGGKFPVSQVGERELMAFREQERREMLRVLDDYLQICAQFGVSAQKIHIEADSIEEGIVELISRHRIEQLVMGTAANSRYSRKTVEPKSKKANYVCQHAPDFCHLWFICKGLLVHTRFQVCFARSSHKAYQCNLRNEQIRQTRSIPSYCKS</sequence>
<dbReference type="GO" id="GO:0061630">
    <property type="term" value="F:ubiquitin protein ligase activity"/>
    <property type="evidence" value="ECO:0007669"/>
    <property type="project" value="UniProtKB-EC"/>
</dbReference>
<dbReference type="PANTHER" id="PTHR45647">
    <property type="entry name" value="OS02G0152300 PROTEIN"/>
    <property type="match status" value="1"/>
</dbReference>
<keyword evidence="3" id="KW-0833">Ubl conjugation pathway</keyword>
<dbReference type="AlphaFoldDB" id="A0A7C9DZK0"/>
<dbReference type="Gene3D" id="3.40.50.620">
    <property type="entry name" value="HUPs"/>
    <property type="match status" value="1"/>
</dbReference>
<comment type="catalytic activity">
    <reaction evidence="1">
        <text>S-ubiquitinyl-[E2 ubiquitin-conjugating enzyme]-L-cysteine + [acceptor protein]-L-lysine = [E2 ubiquitin-conjugating enzyme]-L-cysteine + N(6)-ubiquitinyl-[acceptor protein]-L-lysine.</text>
        <dbReference type="EC" id="2.3.2.27"/>
    </reaction>
</comment>
<dbReference type="SUPFAM" id="SSF52402">
    <property type="entry name" value="Adenine nucleotide alpha hydrolases-like"/>
    <property type="match status" value="1"/>
</dbReference>
<reference evidence="4" key="2">
    <citation type="submission" date="2020-07" db="EMBL/GenBank/DDBJ databases">
        <authorList>
            <person name="Vera ALvarez R."/>
            <person name="Arias-Moreno D.M."/>
            <person name="Jimenez-Jacinto V."/>
            <person name="Jimenez-Bremont J.F."/>
            <person name="Swaminathan K."/>
            <person name="Moose S.P."/>
            <person name="Guerrero-Gonzalez M.L."/>
            <person name="Marino-Ramirez L."/>
            <person name="Landsman D."/>
            <person name="Rodriguez-Kessler M."/>
            <person name="Delgado-Sanchez P."/>
        </authorList>
    </citation>
    <scope>NUCLEOTIDE SEQUENCE</scope>
    <source>
        <tissue evidence="4">Cladode</tissue>
    </source>
</reference>
<name>A0A7C9DZK0_OPUST</name>
<dbReference type="EC" id="2.3.2.27" evidence="2"/>
<dbReference type="InterPro" id="IPR014729">
    <property type="entry name" value="Rossmann-like_a/b/a_fold"/>
</dbReference>
<protein>
    <recommendedName>
        <fullName evidence="2">RING-type E3 ubiquitin transferase</fullName>
        <ecNumber evidence="2">2.3.2.27</ecNumber>
    </recommendedName>
</protein>
<dbReference type="EMBL" id="GISG01181998">
    <property type="protein sequence ID" value="MBA4654067.1"/>
    <property type="molecule type" value="Transcribed_RNA"/>
</dbReference>
<dbReference type="CDD" id="cd01989">
    <property type="entry name" value="USP_STK_Ubox_N"/>
    <property type="match status" value="1"/>
</dbReference>
<organism evidence="4">
    <name type="scientific">Opuntia streptacantha</name>
    <name type="common">Prickly pear cactus</name>
    <name type="synonym">Opuntia cardona</name>
    <dbReference type="NCBI Taxonomy" id="393608"/>
    <lineage>
        <taxon>Eukaryota</taxon>
        <taxon>Viridiplantae</taxon>
        <taxon>Streptophyta</taxon>
        <taxon>Embryophyta</taxon>
        <taxon>Tracheophyta</taxon>
        <taxon>Spermatophyta</taxon>
        <taxon>Magnoliopsida</taxon>
        <taxon>eudicotyledons</taxon>
        <taxon>Gunneridae</taxon>
        <taxon>Pentapetalae</taxon>
        <taxon>Caryophyllales</taxon>
        <taxon>Cactineae</taxon>
        <taxon>Cactaceae</taxon>
        <taxon>Opuntioideae</taxon>
        <taxon>Opuntia</taxon>
    </lineage>
</organism>
<accession>A0A7C9DZK0</accession>